<dbReference type="EMBL" id="CADCVM010000397">
    <property type="protein sequence ID" value="CAA9520381.1"/>
    <property type="molecule type" value="Genomic_DNA"/>
</dbReference>
<feature type="domain" description="YoaR-like putative peptidoglycan binding" evidence="3">
    <location>
        <begin position="280"/>
        <end position="350"/>
    </location>
</feature>
<keyword evidence="2" id="KW-1133">Transmembrane helix</keyword>
<protein>
    <submittedName>
        <fullName evidence="4">Vancomycin B-type resistance protein VanW</fullName>
    </submittedName>
</protein>
<dbReference type="InterPro" id="IPR052913">
    <property type="entry name" value="Glycopeptide_resist_protein"/>
</dbReference>
<dbReference type="InterPro" id="IPR022029">
    <property type="entry name" value="YoaR-like_PG-bd"/>
</dbReference>
<name>A0A6J4TEC7_9ACTN</name>
<feature type="compositionally biased region" description="Low complexity" evidence="1">
    <location>
        <begin position="19"/>
        <end position="30"/>
    </location>
</feature>
<proteinExistence type="predicted"/>
<feature type="compositionally biased region" description="Basic residues" evidence="1">
    <location>
        <begin position="1"/>
        <end position="13"/>
    </location>
</feature>
<sequence length="604" mass="66215">MSLTNRRKDRRPSRGSGYGDYRSGYGSTGSRRSRRRRGFAGPIIIVCALVAVLVAADFWLNSGKVHRGVEVGNVSLGGMEPAEAREVVRERALGPLQDIELTGPDRFSRPAEELGMNFHVDATVDKAYAVGREGNLAERLGERLRAAFPGITIDPNIDYRSERVRAEVEEIAGQVDTPPKDATVEVVGSEVEVAESREGYRLNVDRTMASVDEAIDGMTGEAKLRGEVLGPQITTAEAETAAEKAQSAVAQQLVFEHEDNNWTVSPADVGSSLDIAPGDGKISVSLNRDRMSDRLAAVYSDLTIKPKDASYDFDDAGNVVVSPGREGRSIEWENLLDSVENNIFEGKREYQVQTNVEKPRYTTAGLEAKKPTELIGSYKTNYTATTDQGAERVANLEIAANAVSGQFVAPGDTFSILDYVTDLDYEQAHVIVDGAEETADGGGLCQVTSTLYNAALYAGMEVVERHPHASQLPYIRPGMDATVWYGDTTTEADDLDMKFRNTSEGYVLIQESVSDDGYIYANIYGVPDNIDVEMSSKEVWMTEDASEWVTYYERSKDGKVVYEDSWNTDYDALVDEKGKKIPTPKVPIAEIDGTYNGVDFSDLE</sequence>
<accession>A0A6J4TEC7</accession>
<feature type="transmembrane region" description="Helical" evidence="2">
    <location>
        <begin position="39"/>
        <end position="60"/>
    </location>
</feature>
<gene>
    <name evidence="4" type="ORF">AVDCRST_MAG05-3576</name>
</gene>
<organism evidence="4">
    <name type="scientific">uncultured Rubrobacteraceae bacterium</name>
    <dbReference type="NCBI Taxonomy" id="349277"/>
    <lineage>
        <taxon>Bacteria</taxon>
        <taxon>Bacillati</taxon>
        <taxon>Actinomycetota</taxon>
        <taxon>Rubrobacteria</taxon>
        <taxon>Rubrobacterales</taxon>
        <taxon>Rubrobacteraceae</taxon>
        <taxon>environmental samples</taxon>
    </lineage>
</organism>
<evidence type="ECO:0000256" key="2">
    <source>
        <dbReference type="SAM" id="Phobius"/>
    </source>
</evidence>
<dbReference type="PANTHER" id="PTHR35788:SF1">
    <property type="entry name" value="EXPORTED PROTEIN"/>
    <property type="match status" value="1"/>
</dbReference>
<feature type="domain" description="YoaR-like putative peptidoglycan binding" evidence="3">
    <location>
        <begin position="109"/>
        <end position="218"/>
    </location>
</feature>
<dbReference type="AlphaFoldDB" id="A0A6J4TEC7"/>
<dbReference type="PANTHER" id="PTHR35788">
    <property type="entry name" value="EXPORTED PROTEIN-RELATED"/>
    <property type="match status" value="1"/>
</dbReference>
<keyword evidence="2" id="KW-0812">Transmembrane</keyword>
<keyword evidence="2" id="KW-0472">Membrane</keyword>
<evidence type="ECO:0000259" key="3">
    <source>
        <dbReference type="Pfam" id="PF12229"/>
    </source>
</evidence>
<dbReference type="Pfam" id="PF04294">
    <property type="entry name" value="VanW"/>
    <property type="match status" value="1"/>
</dbReference>
<evidence type="ECO:0000256" key="1">
    <source>
        <dbReference type="SAM" id="MobiDB-lite"/>
    </source>
</evidence>
<feature type="region of interest" description="Disordered" evidence="1">
    <location>
        <begin position="1"/>
        <end position="34"/>
    </location>
</feature>
<evidence type="ECO:0000313" key="4">
    <source>
        <dbReference type="EMBL" id="CAA9520381.1"/>
    </source>
</evidence>
<reference evidence="4" key="1">
    <citation type="submission" date="2020-02" db="EMBL/GenBank/DDBJ databases">
        <authorList>
            <person name="Meier V. D."/>
        </authorList>
    </citation>
    <scope>NUCLEOTIDE SEQUENCE</scope>
    <source>
        <strain evidence="4">AVDCRST_MAG05</strain>
    </source>
</reference>
<dbReference type="InterPro" id="IPR007391">
    <property type="entry name" value="Vancomycin_resist_VanW"/>
</dbReference>
<dbReference type="Pfam" id="PF12229">
    <property type="entry name" value="PG_binding_4"/>
    <property type="match status" value="2"/>
</dbReference>